<dbReference type="Gene3D" id="3.40.109.10">
    <property type="entry name" value="NADH Oxidase"/>
    <property type="match status" value="1"/>
</dbReference>
<accession>A0A328Q255</accession>
<dbReference type="InterPro" id="IPR029479">
    <property type="entry name" value="Nitroreductase"/>
</dbReference>
<dbReference type="AlphaFoldDB" id="A0A328Q255"/>
<proteinExistence type="inferred from homology"/>
<dbReference type="Proteomes" id="UP000248557">
    <property type="component" value="Unassembled WGS sequence"/>
</dbReference>
<evidence type="ECO:0000313" key="4">
    <source>
        <dbReference type="EMBL" id="RAP03124.1"/>
    </source>
</evidence>
<organism evidence="4 5">
    <name type="scientific">Methanosphaera stadtmanae</name>
    <dbReference type="NCBI Taxonomy" id="2317"/>
    <lineage>
        <taxon>Archaea</taxon>
        <taxon>Methanobacteriati</taxon>
        <taxon>Methanobacteriota</taxon>
        <taxon>Methanomada group</taxon>
        <taxon>Methanobacteria</taxon>
        <taxon>Methanobacteriales</taxon>
        <taxon>Methanobacteriaceae</taxon>
        <taxon>Methanosphaera</taxon>
    </lineage>
</organism>
<reference evidence="4 5" key="1">
    <citation type="submission" date="2017-05" db="EMBL/GenBank/DDBJ databases">
        <title>Host range expansion of the Methanosphaera genus to humans and monogastric animals involves recent and extensive reduction in genome content.</title>
        <authorList>
            <person name="Hoedt E.C."/>
            <person name="Volmer J.G."/>
            <person name="Parks D.H."/>
            <person name="Rosewarne C.P."/>
            <person name="Denman S.E."/>
            <person name="Mcsweeney C.S."/>
            <person name="O Cuiv P."/>
            <person name="Hugenholtz P."/>
            <person name="Tyson G.W."/>
            <person name="Morrison M."/>
        </authorList>
    </citation>
    <scope>NUCLEOTIDE SEQUENCE [LARGE SCALE GENOMIC DNA]</scope>
    <source>
        <strain evidence="4 5">PA5</strain>
    </source>
</reference>
<dbReference type="InterPro" id="IPR000415">
    <property type="entry name" value="Nitroreductase-like"/>
</dbReference>
<sequence>MESTLNDLKTRHSVRKFKDEVVSKDDLEKILETATYAPTGLGLQSPKILVIQRKDIIERIAKWNLSYFPEDIKKELEEDYDPFFKTSTLIIVLANSEIPTCVEDGSLVIGNILNAAHAIGVGGCWIHRAREEFDSLQGKELLKVWGIPEKYIGIGHVILGYPADDFEPKITPRKDDYIVYLDDLL</sequence>
<comment type="caution">
    <text evidence="4">The sequence shown here is derived from an EMBL/GenBank/DDBJ whole genome shotgun (WGS) entry which is preliminary data.</text>
</comment>
<dbReference type="Pfam" id="PF00881">
    <property type="entry name" value="Nitroreductase"/>
    <property type="match status" value="1"/>
</dbReference>
<comment type="similarity">
    <text evidence="1">Belongs to the nitroreductase family.</text>
</comment>
<evidence type="ECO:0000256" key="2">
    <source>
        <dbReference type="ARBA" id="ARBA00023002"/>
    </source>
</evidence>
<protein>
    <submittedName>
        <fullName evidence="4">Diguanylate cyclase</fullName>
    </submittedName>
</protein>
<dbReference type="PANTHER" id="PTHR43673:SF10">
    <property type="entry name" value="NADH DEHYDROGENASE_NAD(P)H NITROREDUCTASE XCC3605-RELATED"/>
    <property type="match status" value="1"/>
</dbReference>
<evidence type="ECO:0000256" key="1">
    <source>
        <dbReference type="ARBA" id="ARBA00007118"/>
    </source>
</evidence>
<dbReference type="CDD" id="cd02136">
    <property type="entry name" value="PnbA_NfnB-like"/>
    <property type="match status" value="1"/>
</dbReference>
<name>A0A328Q255_9EURY</name>
<evidence type="ECO:0000259" key="3">
    <source>
        <dbReference type="Pfam" id="PF00881"/>
    </source>
</evidence>
<dbReference type="SUPFAM" id="SSF55469">
    <property type="entry name" value="FMN-dependent nitroreductase-like"/>
    <property type="match status" value="1"/>
</dbReference>
<feature type="domain" description="Nitroreductase" evidence="3">
    <location>
        <begin position="8"/>
        <end position="161"/>
    </location>
</feature>
<dbReference type="GO" id="GO:0016491">
    <property type="term" value="F:oxidoreductase activity"/>
    <property type="evidence" value="ECO:0007669"/>
    <property type="project" value="UniProtKB-KW"/>
</dbReference>
<evidence type="ECO:0000313" key="5">
    <source>
        <dbReference type="Proteomes" id="UP000248557"/>
    </source>
</evidence>
<keyword evidence="2" id="KW-0560">Oxidoreductase</keyword>
<dbReference type="PANTHER" id="PTHR43673">
    <property type="entry name" value="NAD(P)H NITROREDUCTASE YDGI-RELATED"/>
    <property type="match status" value="1"/>
</dbReference>
<dbReference type="RefSeq" id="WP_112149514.1">
    <property type="nucleotide sequence ID" value="NZ_CATZNA010000113.1"/>
</dbReference>
<gene>
    <name evidence="4" type="ORF">CA615_03965</name>
</gene>
<dbReference type="EMBL" id="NGJK01000043">
    <property type="protein sequence ID" value="RAP03124.1"/>
    <property type="molecule type" value="Genomic_DNA"/>
</dbReference>